<accession>A0A397SMH0</accession>
<dbReference type="PANTHER" id="PTHR20932">
    <property type="entry name" value="LYSM AND PUTATIVE PEPTIDOGLYCAN-BINDING DOMAIN-CONTAINING PROTEIN"/>
    <property type="match status" value="1"/>
</dbReference>
<dbReference type="InterPro" id="IPR045030">
    <property type="entry name" value="LYSM1-4"/>
</dbReference>
<feature type="chain" id="PRO_5017202810" evidence="4">
    <location>
        <begin position="22"/>
        <end position="235"/>
    </location>
</feature>
<evidence type="ECO:0000259" key="5">
    <source>
        <dbReference type="PROSITE" id="PS51782"/>
    </source>
</evidence>
<keyword evidence="1" id="KW-0479">Metal-binding</keyword>
<keyword evidence="4" id="KW-0732">Signal</keyword>
<dbReference type="SMART" id="SM00257">
    <property type="entry name" value="LysM"/>
    <property type="match status" value="1"/>
</dbReference>
<dbReference type="CDD" id="cd00118">
    <property type="entry name" value="LysM"/>
    <property type="match status" value="1"/>
</dbReference>
<gene>
    <name evidence="6" type="ORF">C1645_828608</name>
</gene>
<dbReference type="InterPro" id="IPR018392">
    <property type="entry name" value="LysM"/>
</dbReference>
<evidence type="ECO:0000256" key="2">
    <source>
        <dbReference type="ARBA" id="ARBA00022771"/>
    </source>
</evidence>
<keyword evidence="7" id="KW-1185">Reference proteome</keyword>
<evidence type="ECO:0000256" key="1">
    <source>
        <dbReference type="ARBA" id="ARBA00022723"/>
    </source>
</evidence>
<keyword evidence="3" id="KW-0862">Zinc</keyword>
<evidence type="ECO:0000313" key="6">
    <source>
        <dbReference type="EMBL" id="RIA86872.1"/>
    </source>
</evidence>
<evidence type="ECO:0000256" key="3">
    <source>
        <dbReference type="ARBA" id="ARBA00022833"/>
    </source>
</evidence>
<evidence type="ECO:0000256" key="4">
    <source>
        <dbReference type="SAM" id="SignalP"/>
    </source>
</evidence>
<dbReference type="InterPro" id="IPR036779">
    <property type="entry name" value="LysM_dom_sf"/>
</dbReference>
<protein>
    <submittedName>
        <fullName evidence="6">Carbohydrate-Binding Module Family 50 protein</fullName>
    </submittedName>
</protein>
<feature type="signal peptide" evidence="4">
    <location>
        <begin position="1"/>
        <end position="21"/>
    </location>
</feature>
<sequence length="235" mass="27626">MQNKSCLICHVLFASVSLIETPFLTKCCNRWICDNCLEQNQRFYTYCPFCQEITFTYNKRNDNISNNTLPTYEEVIYNDLNELNNSLKLNSVNEKLNKKLDEKSNYGAIHYVKKDDTLIGLAFKYGIEIVDIRKANRLFDDNIIARSTLIIPNYVGPSLSEKLSEEEEKKMLVKRFQIQSKCIDPIEARFYMEQSNYNIENATQLYRDDILWEMQHPIKEKSKLVKSKRNKSKVG</sequence>
<organism evidence="6 7">
    <name type="scientific">Glomus cerebriforme</name>
    <dbReference type="NCBI Taxonomy" id="658196"/>
    <lineage>
        <taxon>Eukaryota</taxon>
        <taxon>Fungi</taxon>
        <taxon>Fungi incertae sedis</taxon>
        <taxon>Mucoromycota</taxon>
        <taxon>Glomeromycotina</taxon>
        <taxon>Glomeromycetes</taxon>
        <taxon>Glomerales</taxon>
        <taxon>Glomeraceae</taxon>
        <taxon>Glomus</taxon>
    </lineage>
</organism>
<dbReference type="Gene3D" id="3.10.350.10">
    <property type="entry name" value="LysM domain"/>
    <property type="match status" value="1"/>
</dbReference>
<dbReference type="InterPro" id="IPR001876">
    <property type="entry name" value="Znf_RanBP2"/>
</dbReference>
<keyword evidence="2" id="KW-0863">Zinc-finger</keyword>
<dbReference type="CDD" id="cd14273">
    <property type="entry name" value="UBA_TAP-C_like"/>
    <property type="match status" value="1"/>
</dbReference>
<dbReference type="GO" id="GO:0008270">
    <property type="term" value="F:zinc ion binding"/>
    <property type="evidence" value="ECO:0007669"/>
    <property type="project" value="UniProtKB-KW"/>
</dbReference>
<dbReference type="Pfam" id="PF01476">
    <property type="entry name" value="LysM"/>
    <property type="match status" value="1"/>
</dbReference>
<dbReference type="OrthoDB" id="2107166at2759"/>
<name>A0A397SMH0_9GLOM</name>
<dbReference type="PANTHER" id="PTHR20932:SF31">
    <property type="entry name" value="RING-TYPE DOMAIN-CONTAINING PROTEIN"/>
    <property type="match status" value="1"/>
</dbReference>
<feature type="domain" description="LysM" evidence="5">
    <location>
        <begin position="108"/>
        <end position="151"/>
    </location>
</feature>
<dbReference type="EMBL" id="QKYT01000339">
    <property type="protein sequence ID" value="RIA86872.1"/>
    <property type="molecule type" value="Genomic_DNA"/>
</dbReference>
<reference evidence="6 7" key="1">
    <citation type="submission" date="2018-06" db="EMBL/GenBank/DDBJ databases">
        <title>Comparative genomics reveals the genomic features of Rhizophagus irregularis, R. cerebriforme, R. diaphanum and Gigaspora rosea, and their symbiotic lifestyle signature.</title>
        <authorList>
            <person name="Morin E."/>
            <person name="San Clemente H."/>
            <person name="Chen E.C.H."/>
            <person name="De La Providencia I."/>
            <person name="Hainaut M."/>
            <person name="Kuo A."/>
            <person name="Kohler A."/>
            <person name="Murat C."/>
            <person name="Tang N."/>
            <person name="Roy S."/>
            <person name="Loubradou J."/>
            <person name="Henrissat B."/>
            <person name="Grigoriev I.V."/>
            <person name="Corradi N."/>
            <person name="Roux C."/>
            <person name="Martin F.M."/>
        </authorList>
    </citation>
    <scope>NUCLEOTIDE SEQUENCE [LARGE SCALE GENOMIC DNA]</scope>
    <source>
        <strain evidence="6 7">DAOM 227022</strain>
    </source>
</reference>
<dbReference type="Proteomes" id="UP000265703">
    <property type="component" value="Unassembled WGS sequence"/>
</dbReference>
<evidence type="ECO:0000313" key="7">
    <source>
        <dbReference type="Proteomes" id="UP000265703"/>
    </source>
</evidence>
<dbReference type="PROSITE" id="PS01358">
    <property type="entry name" value="ZF_RANBP2_1"/>
    <property type="match status" value="1"/>
</dbReference>
<proteinExistence type="predicted"/>
<dbReference type="SUPFAM" id="SSF54106">
    <property type="entry name" value="LysM domain"/>
    <property type="match status" value="1"/>
</dbReference>
<dbReference type="AlphaFoldDB" id="A0A397SMH0"/>
<comment type="caution">
    <text evidence="6">The sequence shown here is derived from an EMBL/GenBank/DDBJ whole genome shotgun (WGS) entry which is preliminary data.</text>
</comment>
<dbReference type="PROSITE" id="PS51782">
    <property type="entry name" value="LYSM"/>
    <property type="match status" value="1"/>
</dbReference>